<gene>
    <name evidence="1" type="primary">PARPA_01603.1 scaffold 1359</name>
</gene>
<sequence>MENEPSTVASKGFVYRKLQEIQFVQSLNRKRFRSLQEKVLQSINSSETFVPGKKLSSLTLQQISILQQFIDTVKARIEDRTFFPAKCTDPRDAQALWRLVKQSNVPWYRPGAKTETDLTDAYHDLFRFSKLGFRTRESLSTGILLRNSTDLVLKKTEGYVEKKPSDFINDIQLGCQIFAIDPGIRDITTAVDQSGRERKTSLNEYYHLCGFNTASTQREEHKKQHMNEYQQISTLSSFKTTNLDDFVKACKERFDLYDIIKKYYDSDNRSSKLRFKCYIKKQKCVDEICRRLTFGSSKYGQKSKMAAKKQKTTYVPPSPIDDAKPRKTILAFGNGGQRAQFGKCHNSQVKAKSTCCIAVSETHLQYGMESRHNGSKKHFVFFFSKVRQ</sequence>
<organism evidence="1 2">
    <name type="scientific">Parasitella parasitica</name>
    <dbReference type="NCBI Taxonomy" id="35722"/>
    <lineage>
        <taxon>Eukaryota</taxon>
        <taxon>Fungi</taxon>
        <taxon>Fungi incertae sedis</taxon>
        <taxon>Mucoromycota</taxon>
        <taxon>Mucoromycotina</taxon>
        <taxon>Mucoromycetes</taxon>
        <taxon>Mucorales</taxon>
        <taxon>Mucorineae</taxon>
        <taxon>Mucoraceae</taxon>
        <taxon>Parasitella</taxon>
    </lineage>
</organism>
<name>A0A0B7MT59_9FUNG</name>
<dbReference type="AlphaFoldDB" id="A0A0B7MT59"/>
<reference evidence="1 2" key="1">
    <citation type="submission" date="2014-09" db="EMBL/GenBank/DDBJ databases">
        <authorList>
            <person name="Ellenberger Sabrina"/>
        </authorList>
    </citation>
    <scope>NUCLEOTIDE SEQUENCE [LARGE SCALE GENOMIC DNA]</scope>
    <source>
        <strain evidence="1 2">CBS 412.66</strain>
    </source>
</reference>
<proteinExistence type="predicted"/>
<dbReference type="EMBL" id="LN719426">
    <property type="protein sequence ID" value="CEP08292.1"/>
    <property type="molecule type" value="Genomic_DNA"/>
</dbReference>
<keyword evidence="2" id="KW-1185">Reference proteome</keyword>
<evidence type="ECO:0000313" key="1">
    <source>
        <dbReference type="EMBL" id="CEP08292.1"/>
    </source>
</evidence>
<dbReference type="OrthoDB" id="2220517at2759"/>
<protein>
    <submittedName>
        <fullName evidence="1">Uncharacterized protein</fullName>
    </submittedName>
</protein>
<accession>A0A0B7MT59</accession>
<dbReference type="Proteomes" id="UP000054107">
    <property type="component" value="Unassembled WGS sequence"/>
</dbReference>
<evidence type="ECO:0000313" key="2">
    <source>
        <dbReference type="Proteomes" id="UP000054107"/>
    </source>
</evidence>